<gene>
    <name evidence="1" type="ORF">MicloDRAFT_00031010</name>
</gene>
<dbReference type="HOGENOM" id="CLU_3390276_0_0_5"/>
<protein>
    <submittedName>
        <fullName evidence="1">Uncharacterized protein</fullName>
    </submittedName>
</protein>
<reference evidence="1 2" key="1">
    <citation type="submission" date="2012-02" db="EMBL/GenBank/DDBJ databases">
        <title>Improved High-Quality Draft sequence of Microvirga sp. WSM3557.</title>
        <authorList>
            <consortium name="US DOE Joint Genome Institute"/>
            <person name="Lucas S."/>
            <person name="Han J."/>
            <person name="Lapidus A."/>
            <person name="Cheng J.-F."/>
            <person name="Goodwin L."/>
            <person name="Pitluck S."/>
            <person name="Peters L."/>
            <person name="Zhang X."/>
            <person name="Detter J.C."/>
            <person name="Han C."/>
            <person name="Tapia R."/>
            <person name="Land M."/>
            <person name="Hauser L."/>
            <person name="Kyrpides N."/>
            <person name="Ivanova N."/>
            <person name="Pagani I."/>
            <person name="Brau L."/>
            <person name="Yates R."/>
            <person name="O'Hara G."/>
            <person name="Rui T."/>
            <person name="Howieson J."/>
            <person name="Reeve W."/>
            <person name="Woyke T."/>
        </authorList>
    </citation>
    <scope>NUCLEOTIDE SEQUENCE [LARGE SCALE GENOMIC DNA]</scope>
    <source>
        <strain evidence="1 2">WSM3557</strain>
    </source>
</reference>
<dbReference type="EMBL" id="JH660645">
    <property type="protein sequence ID" value="EIM26552.1"/>
    <property type="molecule type" value="Genomic_DNA"/>
</dbReference>
<dbReference type="AlphaFoldDB" id="I4YRG0"/>
<sequence length="32" mass="3750">MFGPELPSDRLVALKRELWKLHISILMVGDKR</sequence>
<name>I4YRG0_9HYPH</name>
<proteinExistence type="predicted"/>
<evidence type="ECO:0000313" key="1">
    <source>
        <dbReference type="EMBL" id="EIM26552.1"/>
    </source>
</evidence>
<evidence type="ECO:0000313" key="2">
    <source>
        <dbReference type="Proteomes" id="UP000003947"/>
    </source>
</evidence>
<dbReference type="Proteomes" id="UP000003947">
    <property type="component" value="Unassembled WGS sequence"/>
</dbReference>
<organism evidence="1 2">
    <name type="scientific">Microvirga lotononidis</name>
    <dbReference type="NCBI Taxonomy" id="864069"/>
    <lineage>
        <taxon>Bacteria</taxon>
        <taxon>Pseudomonadati</taxon>
        <taxon>Pseudomonadota</taxon>
        <taxon>Alphaproteobacteria</taxon>
        <taxon>Hyphomicrobiales</taxon>
        <taxon>Methylobacteriaceae</taxon>
        <taxon>Microvirga</taxon>
    </lineage>
</organism>
<keyword evidence="2" id="KW-1185">Reference proteome</keyword>
<accession>I4YRG0</accession>